<dbReference type="InParanoid" id="D8SA82"/>
<dbReference type="Gramene" id="EFJ18555">
    <property type="protein sequence ID" value="EFJ18555"/>
    <property type="gene ID" value="SELMODRAFT_444508"/>
</dbReference>
<evidence type="ECO:0000313" key="2">
    <source>
        <dbReference type="Proteomes" id="UP000001514"/>
    </source>
</evidence>
<proteinExistence type="predicted"/>
<organism evidence="2">
    <name type="scientific">Selaginella moellendorffii</name>
    <name type="common">Spikemoss</name>
    <dbReference type="NCBI Taxonomy" id="88036"/>
    <lineage>
        <taxon>Eukaryota</taxon>
        <taxon>Viridiplantae</taxon>
        <taxon>Streptophyta</taxon>
        <taxon>Embryophyta</taxon>
        <taxon>Tracheophyta</taxon>
        <taxon>Lycopodiopsida</taxon>
        <taxon>Selaginellales</taxon>
        <taxon>Selaginellaceae</taxon>
        <taxon>Selaginella</taxon>
    </lineage>
</organism>
<dbReference type="KEGG" id="smo:SELMODRAFT_444508"/>
<dbReference type="AlphaFoldDB" id="D8SA82"/>
<dbReference type="Gene3D" id="3.40.50.11860">
    <property type="entry name" value="Diphthamide synthesis DPH1/DPH2 domain 3"/>
    <property type="match status" value="1"/>
</dbReference>
<evidence type="ECO:0000313" key="1">
    <source>
        <dbReference type="EMBL" id="EFJ18555.1"/>
    </source>
</evidence>
<accession>D8SA82</accession>
<protein>
    <submittedName>
        <fullName evidence="1">Uncharacterized protein</fullName>
    </submittedName>
</protein>
<sequence>MRQPVLLKSNDFRWNFPKEIVVAYPIHPSQHLPARRTKFLRSLEYCGLRSSEYAAGAIRNVKKMVKSARKKSYTLAVGKPNPAKLANIPEEKDAQCYSLDSKERNQAILWLQFIEIRCVVGNIARLQAIDLSSRARYADSEEWCEVRRKPGRNGGHFESSHACR</sequence>
<keyword evidence="2" id="KW-1185">Reference proteome</keyword>
<reference evidence="1 2" key="1">
    <citation type="journal article" date="2011" name="Science">
        <title>The Selaginella genome identifies genetic changes associated with the evolution of vascular plants.</title>
        <authorList>
            <person name="Banks J.A."/>
            <person name="Nishiyama T."/>
            <person name="Hasebe M."/>
            <person name="Bowman J.L."/>
            <person name="Gribskov M."/>
            <person name="dePamphilis C."/>
            <person name="Albert V.A."/>
            <person name="Aono N."/>
            <person name="Aoyama T."/>
            <person name="Ambrose B.A."/>
            <person name="Ashton N.W."/>
            <person name="Axtell M.J."/>
            <person name="Barker E."/>
            <person name="Barker M.S."/>
            <person name="Bennetzen J.L."/>
            <person name="Bonawitz N.D."/>
            <person name="Chapple C."/>
            <person name="Cheng C."/>
            <person name="Correa L.G."/>
            <person name="Dacre M."/>
            <person name="DeBarry J."/>
            <person name="Dreyer I."/>
            <person name="Elias M."/>
            <person name="Engstrom E.M."/>
            <person name="Estelle M."/>
            <person name="Feng L."/>
            <person name="Finet C."/>
            <person name="Floyd S.K."/>
            <person name="Frommer W.B."/>
            <person name="Fujita T."/>
            <person name="Gramzow L."/>
            <person name="Gutensohn M."/>
            <person name="Harholt J."/>
            <person name="Hattori M."/>
            <person name="Heyl A."/>
            <person name="Hirai T."/>
            <person name="Hiwatashi Y."/>
            <person name="Ishikawa M."/>
            <person name="Iwata M."/>
            <person name="Karol K.G."/>
            <person name="Koehler B."/>
            <person name="Kolukisaoglu U."/>
            <person name="Kubo M."/>
            <person name="Kurata T."/>
            <person name="Lalonde S."/>
            <person name="Li K."/>
            <person name="Li Y."/>
            <person name="Litt A."/>
            <person name="Lyons E."/>
            <person name="Manning G."/>
            <person name="Maruyama T."/>
            <person name="Michael T.P."/>
            <person name="Mikami K."/>
            <person name="Miyazaki S."/>
            <person name="Morinaga S."/>
            <person name="Murata T."/>
            <person name="Mueller-Roeber B."/>
            <person name="Nelson D.R."/>
            <person name="Obara M."/>
            <person name="Oguri Y."/>
            <person name="Olmstead R.G."/>
            <person name="Onodera N."/>
            <person name="Petersen B.L."/>
            <person name="Pils B."/>
            <person name="Prigge M."/>
            <person name="Rensing S.A."/>
            <person name="Riano-Pachon D.M."/>
            <person name="Roberts A.W."/>
            <person name="Sato Y."/>
            <person name="Scheller H.V."/>
            <person name="Schulz B."/>
            <person name="Schulz C."/>
            <person name="Shakirov E.V."/>
            <person name="Shibagaki N."/>
            <person name="Shinohara N."/>
            <person name="Shippen D.E."/>
            <person name="Soerensen I."/>
            <person name="Sotooka R."/>
            <person name="Sugimoto N."/>
            <person name="Sugita M."/>
            <person name="Sumikawa N."/>
            <person name="Tanurdzic M."/>
            <person name="Theissen G."/>
            <person name="Ulvskov P."/>
            <person name="Wakazuki S."/>
            <person name="Weng J.K."/>
            <person name="Willats W.W."/>
            <person name="Wipf D."/>
            <person name="Wolf P.G."/>
            <person name="Yang L."/>
            <person name="Zimmer A.D."/>
            <person name="Zhu Q."/>
            <person name="Mitros T."/>
            <person name="Hellsten U."/>
            <person name="Loque D."/>
            <person name="Otillar R."/>
            <person name="Salamov A."/>
            <person name="Schmutz J."/>
            <person name="Shapiro H."/>
            <person name="Lindquist E."/>
            <person name="Lucas S."/>
            <person name="Rokhsar D."/>
            <person name="Grigoriev I.V."/>
        </authorList>
    </citation>
    <scope>NUCLEOTIDE SEQUENCE [LARGE SCALE GENOMIC DNA]</scope>
</reference>
<dbReference type="InterPro" id="IPR042265">
    <property type="entry name" value="DPH1/DPH2_3"/>
</dbReference>
<gene>
    <name evidence="1" type="ORF">SELMODRAFT_444508</name>
</gene>
<dbReference type="HOGENOM" id="CLU_1621813_0_0_1"/>
<dbReference type="EMBL" id="GL377609">
    <property type="protein sequence ID" value="EFJ18555.1"/>
    <property type="molecule type" value="Genomic_DNA"/>
</dbReference>
<dbReference type="Proteomes" id="UP000001514">
    <property type="component" value="Unassembled WGS sequence"/>
</dbReference>
<name>D8SA82_SELML</name>